<sequence length="118" mass="12461">MKGSNIGLGRILLVEENMCDQSASHLYRSLSLTTLSSLSWTMTSLLTILVVLSLLTCGWRRVWGMTYKISLSAAASLANSDAFAMSLNTPMLNSDSVSPLVLGEPMDGGTGSSLGSCP</sequence>
<dbReference type="AlphaFoldDB" id="A0A0B2RSF9"/>
<protein>
    <submittedName>
        <fullName evidence="2">Uncharacterized protein</fullName>
    </submittedName>
</protein>
<name>A0A0B2RSF9_GLYSO</name>
<dbReference type="Proteomes" id="UP000053555">
    <property type="component" value="Unassembled WGS sequence"/>
</dbReference>
<proteinExistence type="predicted"/>
<evidence type="ECO:0000313" key="2">
    <source>
        <dbReference type="EMBL" id="KHN35288.1"/>
    </source>
</evidence>
<evidence type="ECO:0000256" key="1">
    <source>
        <dbReference type="SAM" id="Phobius"/>
    </source>
</evidence>
<dbReference type="EMBL" id="KN648545">
    <property type="protein sequence ID" value="KHN35288.1"/>
    <property type="molecule type" value="Genomic_DNA"/>
</dbReference>
<organism evidence="2">
    <name type="scientific">Glycine soja</name>
    <name type="common">Wild soybean</name>
    <dbReference type="NCBI Taxonomy" id="3848"/>
    <lineage>
        <taxon>Eukaryota</taxon>
        <taxon>Viridiplantae</taxon>
        <taxon>Streptophyta</taxon>
        <taxon>Embryophyta</taxon>
        <taxon>Tracheophyta</taxon>
        <taxon>Spermatophyta</taxon>
        <taxon>Magnoliopsida</taxon>
        <taxon>eudicotyledons</taxon>
        <taxon>Gunneridae</taxon>
        <taxon>Pentapetalae</taxon>
        <taxon>rosids</taxon>
        <taxon>fabids</taxon>
        <taxon>Fabales</taxon>
        <taxon>Fabaceae</taxon>
        <taxon>Papilionoideae</taxon>
        <taxon>50 kb inversion clade</taxon>
        <taxon>NPAAA clade</taxon>
        <taxon>indigoferoid/millettioid clade</taxon>
        <taxon>Phaseoleae</taxon>
        <taxon>Glycine</taxon>
        <taxon>Glycine subgen. Soja</taxon>
    </lineage>
</organism>
<feature type="transmembrane region" description="Helical" evidence="1">
    <location>
        <begin position="38"/>
        <end position="59"/>
    </location>
</feature>
<accession>A0A0B2RSF9</accession>
<keyword evidence="1" id="KW-0812">Transmembrane</keyword>
<reference evidence="2" key="1">
    <citation type="submission" date="2014-07" db="EMBL/GenBank/DDBJ databases">
        <title>Identification of a novel salt tolerance gene in wild soybean by whole-genome sequencing.</title>
        <authorList>
            <person name="Lam H.-M."/>
            <person name="Qi X."/>
            <person name="Li M.-W."/>
            <person name="Liu X."/>
            <person name="Xie M."/>
            <person name="Ni M."/>
            <person name="Xu X."/>
        </authorList>
    </citation>
    <scope>NUCLEOTIDE SEQUENCE [LARGE SCALE GENOMIC DNA]</scope>
    <source>
        <tissue evidence="2">Root</tissue>
    </source>
</reference>
<keyword evidence="1" id="KW-0472">Membrane</keyword>
<keyword evidence="1" id="KW-1133">Transmembrane helix</keyword>
<gene>
    <name evidence="2" type="ORF">glysoja_046319</name>
</gene>